<accession>A0ABS3DRU8</accession>
<dbReference type="RefSeq" id="WP_206932162.1">
    <property type="nucleotide sequence ID" value="NZ_JAEKJY010000001.1"/>
</dbReference>
<sequence length="71" mass="8352">MKRFILTSLMLPCLFLVGCSEVNQKDEVNQSQKEGDTIQEHQKNKMLRRTMKKVKKIHLVGTLKQLLKRKI</sequence>
<evidence type="ECO:0000313" key="2">
    <source>
        <dbReference type="Proteomes" id="UP000663970"/>
    </source>
</evidence>
<comment type="caution">
    <text evidence="1">The sequence shown here is derived from an EMBL/GenBank/DDBJ whole genome shotgun (WGS) entry which is preliminary data.</text>
</comment>
<evidence type="ECO:0008006" key="3">
    <source>
        <dbReference type="Google" id="ProtNLM"/>
    </source>
</evidence>
<dbReference type="Proteomes" id="UP000663970">
    <property type="component" value="Unassembled WGS sequence"/>
</dbReference>
<dbReference type="PROSITE" id="PS51257">
    <property type="entry name" value="PROKAR_LIPOPROTEIN"/>
    <property type="match status" value="1"/>
</dbReference>
<proteinExistence type="predicted"/>
<gene>
    <name evidence="1" type="ORF">JF544_02260</name>
</gene>
<protein>
    <recommendedName>
        <fullName evidence="3">Lipoprotein</fullName>
    </recommendedName>
</protein>
<reference evidence="1 2" key="1">
    <citation type="submission" date="2020-12" db="EMBL/GenBank/DDBJ databases">
        <title>Oil enriched cultivation method for isolating marine PHA-producing bacteria.</title>
        <authorList>
            <person name="Zheng W."/>
            <person name="Yu S."/>
            <person name="Huang Y."/>
        </authorList>
    </citation>
    <scope>NUCLEOTIDE SEQUENCE [LARGE SCALE GENOMIC DNA]</scope>
    <source>
        <strain evidence="1 2">SY-2-6</strain>
    </source>
</reference>
<name>A0ABS3DRU8_9BACI</name>
<organism evidence="1 2">
    <name type="scientific">Halobacillus kuroshimensis</name>
    <dbReference type="NCBI Taxonomy" id="302481"/>
    <lineage>
        <taxon>Bacteria</taxon>
        <taxon>Bacillati</taxon>
        <taxon>Bacillota</taxon>
        <taxon>Bacilli</taxon>
        <taxon>Bacillales</taxon>
        <taxon>Bacillaceae</taxon>
        <taxon>Halobacillus</taxon>
    </lineage>
</organism>
<dbReference type="EMBL" id="JAEKJY010000001">
    <property type="protein sequence ID" value="MBN8234046.1"/>
    <property type="molecule type" value="Genomic_DNA"/>
</dbReference>
<evidence type="ECO:0000313" key="1">
    <source>
        <dbReference type="EMBL" id="MBN8234046.1"/>
    </source>
</evidence>
<keyword evidence="2" id="KW-1185">Reference proteome</keyword>